<dbReference type="Proteomes" id="UP000254621">
    <property type="component" value="Unassembled WGS sequence"/>
</dbReference>
<dbReference type="AlphaFoldDB" id="A0A380P8L4"/>
<sequence length="92" mass="10379">MTGKNGIKATAVDENDANRAKSNPPLMVRMFIRQLIQSCRHNLKHVWTYLTIRWRQIGASGGYGYPNGDIVASTQRPIIMPRRAKELVTIGK</sequence>
<gene>
    <name evidence="2" type="ORF">NCTC13645_02361</name>
</gene>
<evidence type="ECO:0000313" key="2">
    <source>
        <dbReference type="EMBL" id="SUP61228.1"/>
    </source>
</evidence>
<dbReference type="EMBL" id="UHIV01000006">
    <property type="protein sequence ID" value="SUP61228.1"/>
    <property type="molecule type" value="Genomic_DNA"/>
</dbReference>
<proteinExistence type="predicted"/>
<reference evidence="2 3" key="1">
    <citation type="submission" date="2018-06" db="EMBL/GenBank/DDBJ databases">
        <authorList>
            <consortium name="Pathogen Informatics"/>
            <person name="Doyle S."/>
        </authorList>
    </citation>
    <scope>NUCLEOTIDE SEQUENCE [LARGE SCALE GENOMIC DNA]</scope>
    <source>
        <strain evidence="2 3">NCTC13645</strain>
    </source>
</reference>
<protein>
    <submittedName>
        <fullName evidence="2">Uncharacterized protein</fullName>
    </submittedName>
</protein>
<feature type="region of interest" description="Disordered" evidence="1">
    <location>
        <begin position="1"/>
        <end position="21"/>
    </location>
</feature>
<evidence type="ECO:0000313" key="3">
    <source>
        <dbReference type="Proteomes" id="UP000254621"/>
    </source>
</evidence>
<evidence type="ECO:0000256" key="1">
    <source>
        <dbReference type="SAM" id="MobiDB-lite"/>
    </source>
</evidence>
<name>A0A380P8L4_WEIVI</name>
<organism evidence="2 3">
    <name type="scientific">Weissella viridescens</name>
    <name type="common">Lactobacillus viridescens</name>
    <dbReference type="NCBI Taxonomy" id="1629"/>
    <lineage>
        <taxon>Bacteria</taxon>
        <taxon>Bacillati</taxon>
        <taxon>Bacillota</taxon>
        <taxon>Bacilli</taxon>
        <taxon>Lactobacillales</taxon>
        <taxon>Lactobacillaceae</taxon>
        <taxon>Weissella</taxon>
    </lineage>
</organism>
<accession>A0A380P8L4</accession>